<name>A0A1H9FV01_9ACTN</name>
<dbReference type="AlphaFoldDB" id="A0A1H9FV01"/>
<dbReference type="Gene3D" id="3.20.20.30">
    <property type="entry name" value="Luciferase-like domain"/>
    <property type="match status" value="1"/>
</dbReference>
<feature type="domain" description="Luciferase-like" evidence="2">
    <location>
        <begin position="10"/>
        <end position="228"/>
    </location>
</feature>
<dbReference type="Proteomes" id="UP000198504">
    <property type="component" value="Unassembled WGS sequence"/>
</dbReference>
<evidence type="ECO:0000259" key="2">
    <source>
        <dbReference type="Pfam" id="PF00296"/>
    </source>
</evidence>
<dbReference type="GO" id="GO:0016705">
    <property type="term" value="F:oxidoreductase activity, acting on paired donors, with incorporation or reduction of molecular oxygen"/>
    <property type="evidence" value="ECO:0007669"/>
    <property type="project" value="InterPro"/>
</dbReference>
<reference evidence="4" key="1">
    <citation type="submission" date="2016-10" db="EMBL/GenBank/DDBJ databases">
        <authorList>
            <person name="Varghese N."/>
            <person name="Submissions S."/>
        </authorList>
    </citation>
    <scope>NUCLEOTIDE SEQUENCE [LARGE SCALE GENOMIC DNA]</scope>
    <source>
        <strain evidence="4">CGMCC 4.6856</strain>
    </source>
</reference>
<evidence type="ECO:0000313" key="4">
    <source>
        <dbReference type="Proteomes" id="UP000198504"/>
    </source>
</evidence>
<sequence length="299" mass="31958">MDYRHPLSFGVSVEPSADALETAFQLADLADTAGLDLVAVQDHPYQSTHLDLWTLMTLLAARTRRVSVMSDVADLQLRPPTMLAKAAASLAVATGGRVRLGVGGGAFPDAIAHMGGTPRRGRQMVGYADESVQILRAALRGGRVRVESEHHHVDGYQAGPATPTPVPVLLGSQQPKMLAVTGRSADGWVSPLNVYVPPLEVAWRQEAIDEAARTEGREPAEISRTYNVIGALGAVPGAPGVVGGTDRWIDTLTSWALELGFDTFVFWPVLDHARQVAQFAAEVVPAVKQAVARERGLHD</sequence>
<organism evidence="3 4">
    <name type="scientific">Microlunatus flavus</name>
    <dbReference type="NCBI Taxonomy" id="1036181"/>
    <lineage>
        <taxon>Bacteria</taxon>
        <taxon>Bacillati</taxon>
        <taxon>Actinomycetota</taxon>
        <taxon>Actinomycetes</taxon>
        <taxon>Propionibacteriales</taxon>
        <taxon>Propionibacteriaceae</taxon>
        <taxon>Microlunatus</taxon>
    </lineage>
</organism>
<dbReference type="EMBL" id="FOFA01000003">
    <property type="protein sequence ID" value="SEQ41725.1"/>
    <property type="molecule type" value="Genomic_DNA"/>
</dbReference>
<dbReference type="InterPro" id="IPR011251">
    <property type="entry name" value="Luciferase-like_dom"/>
</dbReference>
<keyword evidence="1" id="KW-0560">Oxidoreductase</keyword>
<protein>
    <submittedName>
        <fullName evidence="3">Luciferase-like monooxygenase</fullName>
    </submittedName>
</protein>
<keyword evidence="3" id="KW-0503">Monooxygenase</keyword>
<evidence type="ECO:0000256" key="1">
    <source>
        <dbReference type="ARBA" id="ARBA00023002"/>
    </source>
</evidence>
<dbReference type="STRING" id="1036181.SAMN05421756_103393"/>
<dbReference type="SUPFAM" id="SSF51679">
    <property type="entry name" value="Bacterial luciferase-like"/>
    <property type="match status" value="1"/>
</dbReference>
<dbReference type="InterPro" id="IPR036661">
    <property type="entry name" value="Luciferase-like_sf"/>
</dbReference>
<dbReference type="InterPro" id="IPR050564">
    <property type="entry name" value="F420-G6PD/mer"/>
</dbReference>
<dbReference type="GO" id="GO:0004497">
    <property type="term" value="F:monooxygenase activity"/>
    <property type="evidence" value="ECO:0007669"/>
    <property type="project" value="UniProtKB-KW"/>
</dbReference>
<evidence type="ECO:0000313" key="3">
    <source>
        <dbReference type="EMBL" id="SEQ41725.1"/>
    </source>
</evidence>
<dbReference type="PANTHER" id="PTHR43244">
    <property type="match status" value="1"/>
</dbReference>
<dbReference type="OrthoDB" id="3682986at2"/>
<dbReference type="RefSeq" id="WP_091179227.1">
    <property type="nucleotide sequence ID" value="NZ_FOFA01000003.1"/>
</dbReference>
<proteinExistence type="predicted"/>
<keyword evidence="4" id="KW-1185">Reference proteome</keyword>
<dbReference type="PANTHER" id="PTHR43244:SF1">
    <property type="entry name" value="5,10-METHYLENETETRAHYDROMETHANOPTERIN REDUCTASE"/>
    <property type="match status" value="1"/>
</dbReference>
<gene>
    <name evidence="3" type="ORF">SAMN05421756_103393</name>
</gene>
<accession>A0A1H9FV01</accession>
<dbReference type="Pfam" id="PF00296">
    <property type="entry name" value="Bac_luciferase"/>
    <property type="match status" value="1"/>
</dbReference>